<dbReference type="Gene3D" id="3.40.50.300">
    <property type="entry name" value="P-loop containing nucleotide triphosphate hydrolases"/>
    <property type="match status" value="1"/>
</dbReference>
<dbReference type="GO" id="GO:0005524">
    <property type="term" value="F:ATP binding"/>
    <property type="evidence" value="ECO:0007669"/>
    <property type="project" value="InterPro"/>
</dbReference>
<evidence type="ECO:0000259" key="3">
    <source>
        <dbReference type="PROSITE" id="PS51192"/>
    </source>
</evidence>
<accession>A0A5C3E5A7</accession>
<evidence type="ECO:0000313" key="4">
    <source>
        <dbReference type="EMBL" id="SPO25300.1"/>
    </source>
</evidence>
<name>A0A5C3E5A7_9BASI</name>
<comment type="similarity">
    <text evidence="1">Belongs to the helicase family. RecQ subfamily.</text>
</comment>
<organism evidence="4 5">
    <name type="scientific">Ustilago trichophora</name>
    <dbReference type="NCBI Taxonomy" id="86804"/>
    <lineage>
        <taxon>Eukaryota</taxon>
        <taxon>Fungi</taxon>
        <taxon>Dikarya</taxon>
        <taxon>Basidiomycota</taxon>
        <taxon>Ustilaginomycotina</taxon>
        <taxon>Ustilaginomycetes</taxon>
        <taxon>Ustilaginales</taxon>
        <taxon>Ustilaginaceae</taxon>
        <taxon>Ustilago</taxon>
    </lineage>
</organism>
<protein>
    <recommendedName>
        <fullName evidence="3">Helicase ATP-binding domain-containing protein</fullName>
    </recommendedName>
</protein>
<dbReference type="PROSITE" id="PS00028">
    <property type="entry name" value="ZINC_FINGER_C2H2_1"/>
    <property type="match status" value="1"/>
</dbReference>
<feature type="coiled-coil region" evidence="2">
    <location>
        <begin position="562"/>
        <end position="589"/>
    </location>
</feature>
<dbReference type="GO" id="GO:0003676">
    <property type="term" value="F:nucleic acid binding"/>
    <property type="evidence" value="ECO:0007669"/>
    <property type="project" value="InterPro"/>
</dbReference>
<evidence type="ECO:0000256" key="1">
    <source>
        <dbReference type="ARBA" id="ARBA00005446"/>
    </source>
</evidence>
<proteinExistence type="inferred from homology"/>
<dbReference type="Pfam" id="PF00270">
    <property type="entry name" value="DEAD"/>
    <property type="match status" value="1"/>
</dbReference>
<gene>
    <name evidence="4" type="ORF">UTRI_10091</name>
</gene>
<dbReference type="GO" id="GO:0000724">
    <property type="term" value="P:double-strand break repair via homologous recombination"/>
    <property type="evidence" value="ECO:0007669"/>
    <property type="project" value="TreeGrafter"/>
</dbReference>
<dbReference type="SUPFAM" id="SSF52540">
    <property type="entry name" value="P-loop containing nucleoside triphosphate hydrolases"/>
    <property type="match status" value="1"/>
</dbReference>
<keyword evidence="5" id="KW-1185">Reference proteome</keyword>
<evidence type="ECO:0000313" key="5">
    <source>
        <dbReference type="Proteomes" id="UP000324022"/>
    </source>
</evidence>
<feature type="domain" description="Helicase ATP-binding" evidence="3">
    <location>
        <begin position="983"/>
        <end position="1146"/>
    </location>
</feature>
<dbReference type="PANTHER" id="PTHR13710:SF154">
    <property type="entry name" value="RECQ HELICASE, PUTATIVE (AFU_ORTHOLOGUE AFUA_6G14720)-RELATED"/>
    <property type="match status" value="1"/>
</dbReference>
<dbReference type="PANTHER" id="PTHR13710">
    <property type="entry name" value="DNA HELICASE RECQ FAMILY MEMBER"/>
    <property type="match status" value="1"/>
</dbReference>
<dbReference type="Proteomes" id="UP000324022">
    <property type="component" value="Unassembled WGS sequence"/>
</dbReference>
<dbReference type="InterPro" id="IPR027417">
    <property type="entry name" value="P-loop_NTPase"/>
</dbReference>
<reference evidence="4 5" key="1">
    <citation type="submission" date="2018-03" db="EMBL/GenBank/DDBJ databases">
        <authorList>
            <person name="Guldener U."/>
        </authorList>
    </citation>
    <scope>NUCLEOTIDE SEQUENCE [LARGE SCALE GENOMIC DNA]</scope>
    <source>
        <strain evidence="4 5">NBRC100155</strain>
    </source>
</reference>
<dbReference type="EMBL" id="OOIN01000011">
    <property type="protein sequence ID" value="SPO25300.1"/>
    <property type="molecule type" value="Genomic_DNA"/>
</dbReference>
<dbReference type="SMART" id="SM00487">
    <property type="entry name" value="DEXDc"/>
    <property type="match status" value="1"/>
</dbReference>
<dbReference type="AlphaFoldDB" id="A0A5C3E5A7"/>
<sequence length="1204" mass="133835">MSQLSACSLGADVNAGNSPAAKSVSTTDVESLALPPANQDACSPAVDPKFAAQLGRFHLRLVDHPRILVCTRIDCTHRLAILPFFKDVTAHLKKFHAHTIVESSKKALKDLLEQLDLEHPATVTINKDLLPVSIIKELDVNYQGRHCNLCSYSIMARSSMNAHVREHSSQADGDVKYLHPVPVQLFYENGQSRRYLYVSNPSLAQTPPPQILTTTMDADKLDDATKAKVNAFIKKDKERLQEAGLLQPGIQPSVVSGNVTPWARELGWHRYWAGKPVVAIGNLGHNPGDWDGAYCDIAHWIFVVGKGVVATWMNRLLSAGRQVQQTFHAYNDNPSKPYNLNPQTVKKRAHLWAWLLALLFHIYFQGGCLDYFGKDDPEEHIGVNDAISATLLDLREQYNTVVNVDLDIYKDTAVVEKTGALLLELSHCLVTQEPEEYGQIEKLALVRLFLHLCVGKDGTTKPVSASTSDIASLEFCQRAVLHEHLLHPEDGALCDMSASEKSAEVIKTLKCYVHHDSSSASAHLQSLHRFGEALAQDDSSSFKFRWSKDLSKVMFGLEEVAVERLQELMHGAQQQAEKLLTQLRLLAEEKDIHVMDLSRITDNHCNMRPGFNFAEACLEPPVLPSILCRAVAGGAPPAHPLMDPYSDELEFDSDAARAYFAIHNEFTKLLAVLIELGSGLPARGTELLQLQHTNTLSGPRNLFVHDSRLFTALPSNKGTGRQKIIPRFLPHAVGCLVVLYICQVVPFVHLLYNSVVWPREASTMLLVDHAGRPWDTNTISKTLQGLCKQYISTTSGGLTMRTWRQLAVSIDRTLIRPKKAGTNDEEDHVHDLQAGHSTNTAEQHYGLDANMLYQLNQESMSAMLEVSERWHIFWRMRSSFQAEIPPLHQLTEPNSRADTATMSTAVKRQLELMQEDIRCIRQKLEHTVPPAATAPSNPAVTSVTAATPAVSRSAMLPAAVCTALFKTTGSYRTKTLEQAYALNAIHAKESPLIIVMATGSGKSALFMAPLHWLPPASVIVVVVPFLALTEDLIKQSHNIGIKASKWTGYRCVDKVEDSQLVFVAAENCYNEMFANWTQELVQQERLAAIFFDECHVCITQTSFRPVMEKIKLLMSKVRVQQYFLTATLPPDMVASFKMSLLLPQDGTGMIRAATNRSNISYAVHQVTSSAEVQFRLQRLLVAHPTGPVMVFCKFKTEAQLRVKG</sequence>
<dbReference type="InterPro" id="IPR011545">
    <property type="entry name" value="DEAD/DEAH_box_helicase_dom"/>
</dbReference>
<dbReference type="InterPro" id="IPR013087">
    <property type="entry name" value="Znf_C2H2_type"/>
</dbReference>
<dbReference type="PROSITE" id="PS51192">
    <property type="entry name" value="HELICASE_ATP_BIND_1"/>
    <property type="match status" value="1"/>
</dbReference>
<dbReference type="GO" id="GO:0005694">
    <property type="term" value="C:chromosome"/>
    <property type="evidence" value="ECO:0007669"/>
    <property type="project" value="TreeGrafter"/>
</dbReference>
<dbReference type="OrthoDB" id="2556108at2759"/>
<keyword evidence="2" id="KW-0175">Coiled coil</keyword>
<dbReference type="InterPro" id="IPR014001">
    <property type="entry name" value="Helicase_ATP-bd"/>
</dbReference>
<evidence type="ECO:0000256" key="2">
    <source>
        <dbReference type="SAM" id="Coils"/>
    </source>
</evidence>
<dbReference type="GO" id="GO:0005737">
    <property type="term" value="C:cytoplasm"/>
    <property type="evidence" value="ECO:0007669"/>
    <property type="project" value="TreeGrafter"/>
</dbReference>
<dbReference type="GO" id="GO:0043138">
    <property type="term" value="F:3'-5' DNA helicase activity"/>
    <property type="evidence" value="ECO:0007669"/>
    <property type="project" value="TreeGrafter"/>
</dbReference>
<dbReference type="GO" id="GO:0009378">
    <property type="term" value="F:four-way junction helicase activity"/>
    <property type="evidence" value="ECO:0007669"/>
    <property type="project" value="TreeGrafter"/>
</dbReference>